<sequence>MVEALVPCVQRVVGLPSSSAGGKDAARVTATITGDPAFRSHAIVLHFGTRRDECAIMWVSNRGGLLCSCFSGTQNASFLSSSSRSSECSHTELVNRCLPAAGVENDRFRRCMRLSVDAANFAVPRSGGNNVVLNVS</sequence>
<keyword evidence="2" id="KW-1185">Reference proteome</keyword>
<dbReference type="Proteomes" id="UP000218209">
    <property type="component" value="Unassembled WGS sequence"/>
</dbReference>
<reference evidence="1 2" key="1">
    <citation type="submission" date="2017-03" db="EMBL/GenBank/DDBJ databases">
        <title>WGS assembly of Porphyra umbilicalis.</title>
        <authorList>
            <person name="Brawley S.H."/>
            <person name="Blouin N.A."/>
            <person name="Ficko-Blean E."/>
            <person name="Wheeler G.L."/>
            <person name="Lohr M."/>
            <person name="Goodson H.V."/>
            <person name="Jenkins J.W."/>
            <person name="Blaby-Haas C.E."/>
            <person name="Helliwell K.E."/>
            <person name="Chan C."/>
            <person name="Marriage T."/>
            <person name="Bhattacharya D."/>
            <person name="Klein A.S."/>
            <person name="Badis Y."/>
            <person name="Brodie J."/>
            <person name="Cao Y."/>
            <person name="Collen J."/>
            <person name="Dittami S.M."/>
            <person name="Gachon C.M."/>
            <person name="Green B.R."/>
            <person name="Karpowicz S."/>
            <person name="Kim J.W."/>
            <person name="Kudahl U."/>
            <person name="Lin S."/>
            <person name="Michel G."/>
            <person name="Mittag M."/>
            <person name="Olson B.J."/>
            <person name="Pangilinan J."/>
            <person name="Peng Y."/>
            <person name="Qiu H."/>
            <person name="Shu S."/>
            <person name="Singer J.T."/>
            <person name="Smith A.G."/>
            <person name="Sprecher B.N."/>
            <person name="Wagner V."/>
            <person name="Wang W."/>
            <person name="Wang Z.-Y."/>
            <person name="Yan J."/>
            <person name="Yarish C."/>
            <person name="Zoeuner-Riek S."/>
            <person name="Zhuang Y."/>
            <person name="Zou Y."/>
            <person name="Lindquist E.A."/>
            <person name="Grimwood J."/>
            <person name="Barry K."/>
            <person name="Rokhsar D.S."/>
            <person name="Schmutz J."/>
            <person name="Stiller J.W."/>
            <person name="Grossman A.R."/>
            <person name="Prochnik S.E."/>
        </authorList>
    </citation>
    <scope>NUCLEOTIDE SEQUENCE [LARGE SCALE GENOMIC DNA]</scope>
    <source>
        <strain evidence="1">4086291</strain>
    </source>
</reference>
<accession>A0A1X6P196</accession>
<organism evidence="1 2">
    <name type="scientific">Porphyra umbilicalis</name>
    <name type="common">Purple laver</name>
    <name type="synonym">Red alga</name>
    <dbReference type="NCBI Taxonomy" id="2786"/>
    <lineage>
        <taxon>Eukaryota</taxon>
        <taxon>Rhodophyta</taxon>
        <taxon>Bangiophyceae</taxon>
        <taxon>Bangiales</taxon>
        <taxon>Bangiaceae</taxon>
        <taxon>Porphyra</taxon>
    </lineage>
</organism>
<dbReference type="AlphaFoldDB" id="A0A1X6P196"/>
<protein>
    <submittedName>
        <fullName evidence="1">Uncharacterized protein</fullName>
    </submittedName>
</protein>
<name>A0A1X6P196_PORUM</name>
<evidence type="ECO:0000313" key="2">
    <source>
        <dbReference type="Proteomes" id="UP000218209"/>
    </source>
</evidence>
<proteinExistence type="predicted"/>
<gene>
    <name evidence="1" type="ORF">BU14_0277s0006</name>
</gene>
<evidence type="ECO:0000313" key="1">
    <source>
        <dbReference type="EMBL" id="OSX74634.1"/>
    </source>
</evidence>
<dbReference type="EMBL" id="KV918938">
    <property type="protein sequence ID" value="OSX74634.1"/>
    <property type="molecule type" value="Genomic_DNA"/>
</dbReference>